<feature type="transmembrane region" description="Helical" evidence="6">
    <location>
        <begin position="129"/>
        <end position="147"/>
    </location>
</feature>
<evidence type="ECO:0000313" key="8">
    <source>
        <dbReference type="EMBL" id="SAI54453.1"/>
    </source>
</evidence>
<feature type="transmembrane region" description="Helical" evidence="6">
    <location>
        <begin position="102"/>
        <end position="122"/>
    </location>
</feature>
<dbReference type="AlphaFoldDB" id="A0A157R8S9"/>
<accession>A0A157R8S9</accession>
<feature type="transmembrane region" description="Helical" evidence="6">
    <location>
        <begin position="159"/>
        <end position="176"/>
    </location>
</feature>
<comment type="subcellular location">
    <subcellularLocation>
        <location evidence="1">Cell membrane</location>
        <topology evidence="1">Multi-pass membrane protein</topology>
    </subcellularLocation>
</comment>
<protein>
    <submittedName>
        <fullName evidence="8">Flp pilus assembly protein, protease CpaA</fullName>
    </submittedName>
</protein>
<name>A0A157R8S9_9BORD</name>
<dbReference type="GO" id="GO:0005886">
    <property type="term" value="C:plasma membrane"/>
    <property type="evidence" value="ECO:0007669"/>
    <property type="project" value="UniProtKB-SubCell"/>
</dbReference>
<dbReference type="GO" id="GO:0004190">
    <property type="term" value="F:aspartic-type endopeptidase activity"/>
    <property type="evidence" value="ECO:0007669"/>
    <property type="project" value="InterPro"/>
</dbReference>
<dbReference type="InterPro" id="IPR052218">
    <property type="entry name" value="Preflagellin_Peptidase"/>
</dbReference>
<dbReference type="OrthoDB" id="6103972at2"/>
<evidence type="ECO:0000256" key="4">
    <source>
        <dbReference type="ARBA" id="ARBA00022989"/>
    </source>
</evidence>
<feature type="domain" description="Prepilin type IV endopeptidase peptidase" evidence="7">
    <location>
        <begin position="9"/>
        <end position="117"/>
    </location>
</feature>
<keyword evidence="2" id="KW-1003">Cell membrane</keyword>
<evidence type="ECO:0000259" key="7">
    <source>
        <dbReference type="Pfam" id="PF01478"/>
    </source>
</evidence>
<dbReference type="PANTHER" id="PTHR36506">
    <property type="entry name" value="PREFLAGELLIN PEPTIDASE"/>
    <property type="match status" value="1"/>
</dbReference>
<keyword evidence="5 6" id="KW-0472">Membrane</keyword>
<sequence length="177" mass="18994">MGSSLPAFIILPALAWAAVSDLLYRRISNRLVLTLLVAWAGYAGWMLMQGANPEVRNWLLTGVLAAAGILVAGYVLFTMRWMGAGDAKLMAVLALWLGDQTFVFLIVTSLAGGVLALMLPLLRMVERTLGFGLLQINAWLSAMVFPVPHALQEQPVQGIPYGLAIACGGAFALWGHT</sequence>
<gene>
    <name evidence="8" type="ORF">SAMEA1982600_04487</name>
</gene>
<evidence type="ECO:0000256" key="1">
    <source>
        <dbReference type="ARBA" id="ARBA00004651"/>
    </source>
</evidence>
<feature type="transmembrane region" description="Helical" evidence="6">
    <location>
        <begin position="59"/>
        <end position="82"/>
    </location>
</feature>
<keyword evidence="4 6" id="KW-1133">Transmembrane helix</keyword>
<evidence type="ECO:0000256" key="2">
    <source>
        <dbReference type="ARBA" id="ARBA00022475"/>
    </source>
</evidence>
<keyword evidence="3 6" id="KW-0812">Transmembrane</keyword>
<dbReference type="Gene3D" id="1.20.120.1220">
    <property type="match status" value="1"/>
</dbReference>
<keyword evidence="8" id="KW-0645">Protease</keyword>
<reference evidence="8 9" key="1">
    <citation type="submission" date="2016-03" db="EMBL/GenBank/DDBJ databases">
        <authorList>
            <consortium name="Pathogen Informatics"/>
        </authorList>
    </citation>
    <scope>NUCLEOTIDE SEQUENCE [LARGE SCALE GENOMIC DNA]</scope>
    <source>
        <strain evidence="8 9">NCTC13364</strain>
    </source>
</reference>
<dbReference type="Proteomes" id="UP000077037">
    <property type="component" value="Unassembled WGS sequence"/>
</dbReference>
<dbReference type="EMBL" id="FKBS01000029">
    <property type="protein sequence ID" value="SAI54453.1"/>
    <property type="molecule type" value="Genomic_DNA"/>
</dbReference>
<proteinExistence type="predicted"/>
<organism evidence="8 9">
    <name type="scientific">Bordetella ansorpii</name>
    <dbReference type="NCBI Taxonomy" id="288768"/>
    <lineage>
        <taxon>Bacteria</taxon>
        <taxon>Pseudomonadati</taxon>
        <taxon>Pseudomonadota</taxon>
        <taxon>Betaproteobacteria</taxon>
        <taxon>Burkholderiales</taxon>
        <taxon>Alcaligenaceae</taxon>
        <taxon>Bordetella</taxon>
    </lineage>
</organism>
<dbReference type="InterPro" id="IPR000045">
    <property type="entry name" value="Prepilin_IV_endopep_pep"/>
</dbReference>
<dbReference type="GO" id="GO:0006508">
    <property type="term" value="P:proteolysis"/>
    <property type="evidence" value="ECO:0007669"/>
    <property type="project" value="UniProtKB-KW"/>
</dbReference>
<evidence type="ECO:0000256" key="5">
    <source>
        <dbReference type="ARBA" id="ARBA00023136"/>
    </source>
</evidence>
<evidence type="ECO:0000256" key="6">
    <source>
        <dbReference type="SAM" id="Phobius"/>
    </source>
</evidence>
<dbReference type="PANTHER" id="PTHR36506:SF1">
    <property type="entry name" value="PREFLAGELLIN PEPTIDASE"/>
    <property type="match status" value="1"/>
</dbReference>
<evidence type="ECO:0000256" key="3">
    <source>
        <dbReference type="ARBA" id="ARBA00022692"/>
    </source>
</evidence>
<feature type="transmembrane region" description="Helical" evidence="6">
    <location>
        <begin position="27"/>
        <end position="47"/>
    </location>
</feature>
<evidence type="ECO:0000313" key="9">
    <source>
        <dbReference type="Proteomes" id="UP000077037"/>
    </source>
</evidence>
<dbReference type="RefSeq" id="WP_066419536.1">
    <property type="nucleotide sequence ID" value="NZ_FKBS01000029.1"/>
</dbReference>
<dbReference type="Pfam" id="PF01478">
    <property type="entry name" value="Peptidase_A24"/>
    <property type="match status" value="1"/>
</dbReference>
<keyword evidence="8" id="KW-0378">Hydrolase</keyword>